<evidence type="ECO:0000313" key="2">
    <source>
        <dbReference type="Proteomes" id="UP001283361"/>
    </source>
</evidence>
<protein>
    <submittedName>
        <fullName evidence="1">Uncharacterized protein</fullName>
    </submittedName>
</protein>
<sequence length="105" mass="11697">MGCPAIVGPTSLDLVLGSTTRTTYSHSVIVANCVGVTKDSFKEQMDGIKLYTTRNVQQNMSIYKANVVIEGKERFGRCTFIQSEVLTILEMLSQRVTLGQQWSIY</sequence>
<comment type="caution">
    <text evidence="1">The sequence shown here is derived from an EMBL/GenBank/DDBJ whole genome shotgun (WGS) entry which is preliminary data.</text>
</comment>
<keyword evidence="2" id="KW-1185">Reference proteome</keyword>
<reference evidence="1" key="1">
    <citation type="journal article" date="2023" name="G3 (Bethesda)">
        <title>A reference genome for the long-term kleptoplast-retaining sea slug Elysia crispata morphotype clarki.</title>
        <authorList>
            <person name="Eastman K.E."/>
            <person name="Pendleton A.L."/>
            <person name="Shaikh M.A."/>
            <person name="Suttiyut T."/>
            <person name="Ogas R."/>
            <person name="Tomko P."/>
            <person name="Gavelis G."/>
            <person name="Widhalm J.R."/>
            <person name="Wisecaver J.H."/>
        </authorList>
    </citation>
    <scope>NUCLEOTIDE SEQUENCE</scope>
    <source>
        <strain evidence="1">ECLA1</strain>
    </source>
</reference>
<gene>
    <name evidence="1" type="ORF">RRG08_036501</name>
</gene>
<accession>A0AAE0ZKM5</accession>
<evidence type="ECO:0000313" key="1">
    <source>
        <dbReference type="EMBL" id="KAK3770902.1"/>
    </source>
</evidence>
<dbReference type="AlphaFoldDB" id="A0AAE0ZKM5"/>
<proteinExistence type="predicted"/>
<dbReference type="Proteomes" id="UP001283361">
    <property type="component" value="Unassembled WGS sequence"/>
</dbReference>
<organism evidence="1 2">
    <name type="scientific">Elysia crispata</name>
    <name type="common">lettuce slug</name>
    <dbReference type="NCBI Taxonomy" id="231223"/>
    <lineage>
        <taxon>Eukaryota</taxon>
        <taxon>Metazoa</taxon>
        <taxon>Spiralia</taxon>
        <taxon>Lophotrochozoa</taxon>
        <taxon>Mollusca</taxon>
        <taxon>Gastropoda</taxon>
        <taxon>Heterobranchia</taxon>
        <taxon>Euthyneura</taxon>
        <taxon>Panpulmonata</taxon>
        <taxon>Sacoglossa</taxon>
        <taxon>Placobranchoidea</taxon>
        <taxon>Plakobranchidae</taxon>
        <taxon>Elysia</taxon>
    </lineage>
</organism>
<dbReference type="EMBL" id="JAWDGP010003786">
    <property type="protein sequence ID" value="KAK3770902.1"/>
    <property type="molecule type" value="Genomic_DNA"/>
</dbReference>
<name>A0AAE0ZKM5_9GAST</name>